<feature type="compositionally biased region" description="Basic and acidic residues" evidence="5">
    <location>
        <begin position="960"/>
        <end position="986"/>
    </location>
</feature>
<comment type="subcellular location">
    <subcellularLocation>
        <location evidence="1">Membrane</location>
        <topology evidence="1">Multi-pass membrane protein</topology>
    </subcellularLocation>
</comment>
<dbReference type="GO" id="GO:0005886">
    <property type="term" value="C:plasma membrane"/>
    <property type="evidence" value="ECO:0007669"/>
    <property type="project" value="TreeGrafter"/>
</dbReference>
<feature type="transmembrane region" description="Helical" evidence="6">
    <location>
        <begin position="680"/>
        <end position="698"/>
    </location>
</feature>
<dbReference type="Pfam" id="PF00083">
    <property type="entry name" value="Sugar_tr"/>
    <property type="match status" value="2"/>
</dbReference>
<dbReference type="SUPFAM" id="SSF103473">
    <property type="entry name" value="MFS general substrate transporter"/>
    <property type="match status" value="1"/>
</dbReference>
<keyword evidence="8" id="KW-0813">Transport</keyword>
<dbReference type="InterPro" id="IPR020846">
    <property type="entry name" value="MFS_dom"/>
</dbReference>
<keyword evidence="4 6" id="KW-0472">Membrane</keyword>
<dbReference type="EMBL" id="LCWV01000002">
    <property type="protein sequence ID" value="PWI75975.1"/>
    <property type="molecule type" value="Genomic_DNA"/>
</dbReference>
<feature type="transmembrane region" description="Helical" evidence="6">
    <location>
        <begin position="740"/>
        <end position="759"/>
    </location>
</feature>
<dbReference type="Proteomes" id="UP000245956">
    <property type="component" value="Unassembled WGS sequence"/>
</dbReference>
<evidence type="ECO:0000313" key="8">
    <source>
        <dbReference type="EMBL" id="PWI75975.1"/>
    </source>
</evidence>
<reference evidence="8 9" key="1">
    <citation type="journal article" date="2016" name="Front. Microbiol.">
        <title>Genome and transcriptome sequences reveal the specific parasitism of the nematophagous Purpureocillium lilacinum 36-1.</title>
        <authorList>
            <person name="Xie J."/>
            <person name="Li S."/>
            <person name="Mo C."/>
            <person name="Xiao X."/>
            <person name="Peng D."/>
            <person name="Wang G."/>
            <person name="Xiao Y."/>
        </authorList>
    </citation>
    <scope>NUCLEOTIDE SEQUENCE [LARGE SCALE GENOMIC DNA]</scope>
    <source>
        <strain evidence="8 9">36-1</strain>
    </source>
</reference>
<dbReference type="PANTHER" id="PTHR23508">
    <property type="entry name" value="CARBOXYLIC ACID TRANSPORTER PROTEIN HOMOLOG"/>
    <property type="match status" value="1"/>
</dbReference>
<evidence type="ECO:0000256" key="5">
    <source>
        <dbReference type="SAM" id="MobiDB-lite"/>
    </source>
</evidence>
<name>A0A2U3EN93_PURLI</name>
<dbReference type="FunFam" id="1.20.1250.20:FF:000276">
    <property type="entry name" value="Sugar transporter family protein"/>
    <property type="match status" value="1"/>
</dbReference>
<dbReference type="PANTHER" id="PTHR23508:SF10">
    <property type="entry name" value="CARBOXYLIC ACID TRANSPORTER PROTEIN HOMOLOG"/>
    <property type="match status" value="1"/>
</dbReference>
<feature type="transmembrane region" description="Helical" evidence="6">
    <location>
        <begin position="458"/>
        <end position="480"/>
    </location>
</feature>
<sequence>MPPPTPLPDRLRDAADGEARIAPSEPTLPAVECCKDARNSVSVEQQSHKGQFSSRRILSRSANGCIASRALALLVWPSFFLERHGHRRHLFDKLIHVMGDNPRAAGIQRRFRSARFLAVIHRFGAPGNPEQVQSCRAHPARPNTTASYMHPPMVLGPVCAPSMTGWRFVLVAAGRVCHRLTRDRRVRRRRLASEEARLAIGFPYDASCTIDSHDERAAASPMSAKDSSSNLVRLDEVRWMGVRVFAGLMDRKNEEEQEEQLAGLTWGPEWMEGWKKDGCSMDWAAAHVHACLWYEQHMGTLGTPAPAGSSRCGGDEKQIKVPAMDSDLSTPDLTLLYLKCRFSHLDISHRESSLIHYQDPRRPRDNLTMGYPGTLERGAAPHEGMSASRYAATRISTLKPPMLPVPNPWKLVRMLNRQQWAFFFLAFWAWTWDAFDFFTVSLTVSGLAKTFDKSKTDITWGITLVLMFRSVGSILFGIAADRYGRKWPFIVNNALFVALELKFAQLPFRPDPVFAWGDATPDRPGAASSLLVGHDETPPGQTSRLWVRPVALALHQSAVGRAHKRCETIATATREGTRSEADCRWLGDDLRLAVPPGLAKAGGTGFCQTYSQFLACRALFGVAMGGLYGNAAATALEDLPEEARGLMSGMLQQGYAFGYLLCAAFARGLVNTTSHEWRPLYWFGACPPVIFIIWRLFLPETNNYQERQRLRAQAGVGAAGTKSASSVFLSEGKVALVRHWLLLTYLVLLMAGFNFMSHGSQDLYPTMLENQLGFSSTQVTVTQVVANLGAMTGGTIVGFSSQSVGRRFSIIVCCIVGGALLYPYSFVKTPAIMAPAFFQQFCVQGAWGVIPIHLMELSPGAFRTFVVGTAYQLGNLVSSASSTIEARIGEQFPLPPTEEGVKRYEYGKVICIFMACVYVYVIILTLVGPEHLNRKFDVAHDLDTKAAVGADAVENTTGVRADHDDDHNEKAREIEQDEEKRGSTHV</sequence>
<feature type="domain" description="Major facilitator superfamily (MFS) profile" evidence="7">
    <location>
        <begin position="422"/>
        <end position="932"/>
    </location>
</feature>
<evidence type="ECO:0000256" key="6">
    <source>
        <dbReference type="SAM" id="Phobius"/>
    </source>
</evidence>
<gene>
    <name evidence="8" type="ORF">PCL_06633</name>
</gene>
<dbReference type="CDD" id="cd17316">
    <property type="entry name" value="MFS_SV2_like"/>
    <property type="match status" value="1"/>
</dbReference>
<feature type="transmembrane region" description="Helical" evidence="6">
    <location>
        <begin position="808"/>
        <end position="827"/>
    </location>
</feature>
<dbReference type="PROSITE" id="PS50850">
    <property type="entry name" value="MFS"/>
    <property type="match status" value="1"/>
</dbReference>
<evidence type="ECO:0000313" key="9">
    <source>
        <dbReference type="Proteomes" id="UP000245956"/>
    </source>
</evidence>
<comment type="caution">
    <text evidence="8">The sequence shown here is derived from an EMBL/GenBank/DDBJ whole genome shotgun (WGS) entry which is preliminary data.</text>
</comment>
<accession>A0A2U3EN93</accession>
<feature type="transmembrane region" description="Helical" evidence="6">
    <location>
        <begin position="654"/>
        <end position="674"/>
    </location>
</feature>
<dbReference type="InterPro" id="IPR036259">
    <property type="entry name" value="MFS_trans_sf"/>
</dbReference>
<keyword evidence="3 6" id="KW-1133">Transmembrane helix</keyword>
<dbReference type="InterPro" id="IPR005828">
    <property type="entry name" value="MFS_sugar_transport-like"/>
</dbReference>
<evidence type="ECO:0000256" key="2">
    <source>
        <dbReference type="ARBA" id="ARBA00022692"/>
    </source>
</evidence>
<keyword evidence="8" id="KW-0762">Sugar transport</keyword>
<dbReference type="AlphaFoldDB" id="A0A2U3EN93"/>
<protein>
    <submittedName>
        <fullName evidence="8">Sugar transporter family protein</fullName>
    </submittedName>
</protein>
<feature type="region of interest" description="Disordered" evidence="5">
    <location>
        <begin position="953"/>
        <end position="986"/>
    </location>
</feature>
<organism evidence="8 9">
    <name type="scientific">Purpureocillium lilacinum</name>
    <name type="common">Paecilomyces lilacinus</name>
    <dbReference type="NCBI Taxonomy" id="33203"/>
    <lineage>
        <taxon>Eukaryota</taxon>
        <taxon>Fungi</taxon>
        <taxon>Dikarya</taxon>
        <taxon>Ascomycota</taxon>
        <taxon>Pezizomycotina</taxon>
        <taxon>Sordariomycetes</taxon>
        <taxon>Hypocreomycetidae</taxon>
        <taxon>Hypocreales</taxon>
        <taxon>Ophiocordycipitaceae</taxon>
        <taxon>Purpureocillium</taxon>
    </lineage>
</organism>
<dbReference type="GO" id="GO:0035879">
    <property type="term" value="P:plasma membrane lactate transport"/>
    <property type="evidence" value="ECO:0007669"/>
    <property type="project" value="TreeGrafter"/>
</dbReference>
<proteinExistence type="predicted"/>
<feature type="transmembrane region" description="Helical" evidence="6">
    <location>
        <begin position="906"/>
        <end position="927"/>
    </location>
</feature>
<dbReference type="Gene3D" id="1.20.1250.20">
    <property type="entry name" value="MFS general substrate transporter like domains"/>
    <property type="match status" value="2"/>
</dbReference>
<feature type="transmembrane region" description="Helical" evidence="6">
    <location>
        <begin position="779"/>
        <end position="799"/>
    </location>
</feature>
<evidence type="ECO:0000256" key="4">
    <source>
        <dbReference type="ARBA" id="ARBA00023136"/>
    </source>
</evidence>
<evidence type="ECO:0000256" key="1">
    <source>
        <dbReference type="ARBA" id="ARBA00004141"/>
    </source>
</evidence>
<keyword evidence="2 6" id="KW-0812">Transmembrane</keyword>
<dbReference type="GO" id="GO:0015355">
    <property type="term" value="F:secondary active monocarboxylate transmembrane transporter activity"/>
    <property type="evidence" value="ECO:0007669"/>
    <property type="project" value="TreeGrafter"/>
</dbReference>
<evidence type="ECO:0000259" key="7">
    <source>
        <dbReference type="PROSITE" id="PS50850"/>
    </source>
</evidence>
<feature type="transmembrane region" description="Helical" evidence="6">
    <location>
        <begin position="420"/>
        <end position="438"/>
    </location>
</feature>
<evidence type="ECO:0000256" key="3">
    <source>
        <dbReference type="ARBA" id="ARBA00022989"/>
    </source>
</evidence>